<keyword evidence="4" id="KW-0547">Nucleotide-binding</keyword>
<organism evidence="8 9">
    <name type="scientific">Fasciola hepatica</name>
    <name type="common">Liver fluke</name>
    <dbReference type="NCBI Taxonomy" id="6192"/>
    <lineage>
        <taxon>Eukaryota</taxon>
        <taxon>Metazoa</taxon>
        <taxon>Spiralia</taxon>
        <taxon>Lophotrochozoa</taxon>
        <taxon>Platyhelminthes</taxon>
        <taxon>Trematoda</taxon>
        <taxon>Digenea</taxon>
        <taxon>Plagiorchiida</taxon>
        <taxon>Echinostomata</taxon>
        <taxon>Echinostomatoidea</taxon>
        <taxon>Fasciolidae</taxon>
        <taxon>Fasciola</taxon>
    </lineage>
</organism>
<keyword evidence="9" id="KW-1185">Reference proteome</keyword>
<dbReference type="EMBL" id="JXXN02003932">
    <property type="protein sequence ID" value="THD21022.1"/>
    <property type="molecule type" value="Genomic_DNA"/>
</dbReference>
<dbReference type="PANTHER" id="PTHR43740">
    <property type="entry name" value="LEUCYL-TRNA SYNTHETASE"/>
    <property type="match status" value="1"/>
</dbReference>
<dbReference type="EC" id="6.1.1.4" evidence="2"/>
<keyword evidence="5" id="KW-0067">ATP-binding</keyword>
<dbReference type="GO" id="GO:0005739">
    <property type="term" value="C:mitochondrion"/>
    <property type="evidence" value="ECO:0007669"/>
    <property type="project" value="TreeGrafter"/>
</dbReference>
<dbReference type="SUPFAM" id="SSF47323">
    <property type="entry name" value="Anticodon-binding domain of a subclass of class I aminoacyl-tRNA synthetases"/>
    <property type="match status" value="1"/>
</dbReference>
<evidence type="ECO:0000256" key="6">
    <source>
        <dbReference type="ARBA" id="ARBA00022917"/>
    </source>
</evidence>
<evidence type="ECO:0000256" key="4">
    <source>
        <dbReference type="ARBA" id="ARBA00022741"/>
    </source>
</evidence>
<comment type="caution">
    <text evidence="8">The sequence shown here is derived from an EMBL/GenBank/DDBJ whole genome shotgun (WGS) entry which is preliminary data.</text>
</comment>
<evidence type="ECO:0000256" key="5">
    <source>
        <dbReference type="ARBA" id="ARBA00022840"/>
    </source>
</evidence>
<evidence type="ECO:0000256" key="7">
    <source>
        <dbReference type="ARBA" id="ARBA00023146"/>
    </source>
</evidence>
<dbReference type="InterPro" id="IPR002302">
    <property type="entry name" value="Leu-tRNA-ligase"/>
</dbReference>
<name>A0A4E0RUM3_FASHE</name>
<evidence type="ECO:0000313" key="8">
    <source>
        <dbReference type="EMBL" id="THD21022.1"/>
    </source>
</evidence>
<dbReference type="GO" id="GO:0032543">
    <property type="term" value="P:mitochondrial translation"/>
    <property type="evidence" value="ECO:0007669"/>
    <property type="project" value="TreeGrafter"/>
</dbReference>
<proteinExistence type="inferred from homology"/>
<dbReference type="PANTHER" id="PTHR43740:SF2">
    <property type="entry name" value="LEUCINE--TRNA LIGASE, MITOCHONDRIAL"/>
    <property type="match status" value="1"/>
</dbReference>
<dbReference type="Proteomes" id="UP000230066">
    <property type="component" value="Unassembled WGS sequence"/>
</dbReference>
<keyword evidence="6" id="KW-0648">Protein biosynthesis</keyword>
<sequence length="252" mass="28437">MQWDKMSKSKLNGVDPSGVVERHGIEVVRLTMLANVGPHRARKWEENDGIMRGIIAWQFKLIRLGENLIEWSRDQASNNGWQLMIGPDQDPLWYAKNGKGRSQFCITHENTLNLVNSYYNDTFVLSAAISRLQETTELLRRSSISSGGPGPRSFVYLRVLADLIVMLTPLAPILSCELWSQLQHACQLQSPSAHLHDQLNALRTSSSHWSTQWPYDLTKPVLDQQFPVFSDIVADAEVRNASLEPAAQQSSQ</sequence>
<dbReference type="SUPFAM" id="SSF52374">
    <property type="entry name" value="Nucleotidylyl transferase"/>
    <property type="match status" value="1"/>
</dbReference>
<keyword evidence="3 8" id="KW-0436">Ligase</keyword>
<keyword evidence="7" id="KW-0030">Aminoacyl-tRNA synthetase</keyword>
<accession>A0A4E0RUM3</accession>
<dbReference type="GO" id="GO:0004823">
    <property type="term" value="F:leucine-tRNA ligase activity"/>
    <property type="evidence" value="ECO:0007669"/>
    <property type="project" value="UniProtKB-EC"/>
</dbReference>
<dbReference type="GO" id="GO:0006429">
    <property type="term" value="P:leucyl-tRNA aminoacylation"/>
    <property type="evidence" value="ECO:0007669"/>
    <property type="project" value="InterPro"/>
</dbReference>
<evidence type="ECO:0000256" key="2">
    <source>
        <dbReference type="ARBA" id="ARBA00013164"/>
    </source>
</evidence>
<reference evidence="8" key="1">
    <citation type="submission" date="2019-03" db="EMBL/GenBank/DDBJ databases">
        <title>Improved annotation for the trematode Fasciola hepatica.</title>
        <authorList>
            <person name="Choi Y.-J."/>
            <person name="Martin J."/>
            <person name="Mitreva M."/>
        </authorList>
    </citation>
    <scope>NUCLEOTIDE SEQUENCE [LARGE SCALE GENOMIC DNA]</scope>
</reference>
<dbReference type="InterPro" id="IPR009080">
    <property type="entry name" value="tRNAsynth_Ia_anticodon-bd"/>
</dbReference>
<evidence type="ECO:0000313" key="9">
    <source>
        <dbReference type="Proteomes" id="UP000230066"/>
    </source>
</evidence>
<protein>
    <recommendedName>
        <fullName evidence="2">leucine--tRNA ligase</fullName>
        <ecNumber evidence="2">6.1.1.4</ecNumber>
    </recommendedName>
</protein>
<dbReference type="Gene3D" id="1.10.730.10">
    <property type="entry name" value="Isoleucyl-tRNA Synthetase, Domain 1"/>
    <property type="match status" value="1"/>
</dbReference>
<dbReference type="AlphaFoldDB" id="A0A4E0RUM3"/>
<dbReference type="GO" id="GO:0005524">
    <property type="term" value="F:ATP binding"/>
    <property type="evidence" value="ECO:0007669"/>
    <property type="project" value="UniProtKB-KW"/>
</dbReference>
<evidence type="ECO:0000256" key="1">
    <source>
        <dbReference type="ARBA" id="ARBA00005594"/>
    </source>
</evidence>
<comment type="similarity">
    <text evidence="1">Belongs to the class-I aminoacyl-tRNA synthetase family.</text>
</comment>
<evidence type="ECO:0000256" key="3">
    <source>
        <dbReference type="ARBA" id="ARBA00022598"/>
    </source>
</evidence>
<gene>
    <name evidence="8" type="ORF">D915_008347</name>
</gene>